<protein>
    <recommendedName>
        <fullName evidence="1">Tc1-like transposase DDE domain-containing protein</fullName>
    </recommendedName>
</protein>
<proteinExistence type="predicted"/>
<accession>A0A0C3QLQ4</accession>
<dbReference type="STRING" id="1051891.A0A0C3QLQ4"/>
<dbReference type="Proteomes" id="UP000054248">
    <property type="component" value="Unassembled WGS sequence"/>
</dbReference>
<evidence type="ECO:0000313" key="3">
    <source>
        <dbReference type="Proteomes" id="UP000054248"/>
    </source>
</evidence>
<name>A0A0C3QLQ4_9AGAM</name>
<dbReference type="PANTHER" id="PTHR46564">
    <property type="entry name" value="TRANSPOSASE"/>
    <property type="match status" value="1"/>
</dbReference>
<evidence type="ECO:0000313" key="2">
    <source>
        <dbReference type="EMBL" id="KIO28586.1"/>
    </source>
</evidence>
<feature type="domain" description="Tc1-like transposase DDE" evidence="1">
    <location>
        <begin position="27"/>
        <end position="120"/>
    </location>
</feature>
<dbReference type="AlphaFoldDB" id="A0A0C3QLQ4"/>
<dbReference type="Pfam" id="PF13358">
    <property type="entry name" value="DDE_3"/>
    <property type="match status" value="1"/>
</dbReference>
<dbReference type="Gene3D" id="3.30.420.10">
    <property type="entry name" value="Ribonuclease H-like superfamily/Ribonuclease H"/>
    <property type="match status" value="1"/>
</dbReference>
<keyword evidence="3" id="KW-1185">Reference proteome</keyword>
<sequence>ITKMAVERNEARRDEYFVEIGQYLPEQLVFVDESAVDRRTPARRFGWERRGKRARMHALSLDGILYSQIVEGSFNGESFLGFVTNLLDRMEPYPGRNSVLVMDNCAIHKVDGIRELVEERYVIWF</sequence>
<dbReference type="OrthoDB" id="2142724at2759"/>
<gene>
    <name evidence="2" type="ORF">M407DRAFT_71694</name>
</gene>
<reference evidence="3" key="2">
    <citation type="submission" date="2015-01" db="EMBL/GenBank/DDBJ databases">
        <title>Evolutionary Origins and Diversification of the Mycorrhizal Mutualists.</title>
        <authorList>
            <consortium name="DOE Joint Genome Institute"/>
            <consortium name="Mycorrhizal Genomics Consortium"/>
            <person name="Kohler A."/>
            <person name="Kuo A."/>
            <person name="Nagy L.G."/>
            <person name="Floudas D."/>
            <person name="Copeland A."/>
            <person name="Barry K.W."/>
            <person name="Cichocki N."/>
            <person name="Veneault-Fourrey C."/>
            <person name="LaButti K."/>
            <person name="Lindquist E.A."/>
            <person name="Lipzen A."/>
            <person name="Lundell T."/>
            <person name="Morin E."/>
            <person name="Murat C."/>
            <person name="Riley R."/>
            <person name="Ohm R."/>
            <person name="Sun H."/>
            <person name="Tunlid A."/>
            <person name="Henrissat B."/>
            <person name="Grigoriev I.V."/>
            <person name="Hibbett D.S."/>
            <person name="Martin F."/>
        </authorList>
    </citation>
    <scope>NUCLEOTIDE SEQUENCE [LARGE SCALE GENOMIC DNA]</scope>
    <source>
        <strain evidence="3">MUT 4182</strain>
    </source>
</reference>
<reference evidence="2 3" key="1">
    <citation type="submission" date="2014-04" db="EMBL/GenBank/DDBJ databases">
        <authorList>
            <consortium name="DOE Joint Genome Institute"/>
            <person name="Kuo A."/>
            <person name="Girlanda M."/>
            <person name="Perotto S."/>
            <person name="Kohler A."/>
            <person name="Nagy L.G."/>
            <person name="Floudas D."/>
            <person name="Copeland A."/>
            <person name="Barry K.W."/>
            <person name="Cichocki N."/>
            <person name="Veneault-Fourrey C."/>
            <person name="LaButti K."/>
            <person name="Lindquist E.A."/>
            <person name="Lipzen A."/>
            <person name="Lundell T."/>
            <person name="Morin E."/>
            <person name="Murat C."/>
            <person name="Sun H."/>
            <person name="Tunlid A."/>
            <person name="Henrissat B."/>
            <person name="Grigoriev I.V."/>
            <person name="Hibbett D.S."/>
            <person name="Martin F."/>
            <person name="Nordberg H.P."/>
            <person name="Cantor M.N."/>
            <person name="Hua S.X."/>
        </authorList>
    </citation>
    <scope>NUCLEOTIDE SEQUENCE [LARGE SCALE GENOMIC DNA]</scope>
    <source>
        <strain evidence="2 3">MUT 4182</strain>
    </source>
</reference>
<dbReference type="InterPro" id="IPR038717">
    <property type="entry name" value="Tc1-like_DDE_dom"/>
</dbReference>
<evidence type="ECO:0000259" key="1">
    <source>
        <dbReference type="Pfam" id="PF13358"/>
    </source>
</evidence>
<dbReference type="GO" id="GO:0003676">
    <property type="term" value="F:nucleic acid binding"/>
    <property type="evidence" value="ECO:0007669"/>
    <property type="project" value="InterPro"/>
</dbReference>
<dbReference type="PANTHER" id="PTHR46564:SF1">
    <property type="entry name" value="TRANSPOSASE"/>
    <property type="match status" value="1"/>
</dbReference>
<organism evidence="2 3">
    <name type="scientific">Tulasnella calospora MUT 4182</name>
    <dbReference type="NCBI Taxonomy" id="1051891"/>
    <lineage>
        <taxon>Eukaryota</taxon>
        <taxon>Fungi</taxon>
        <taxon>Dikarya</taxon>
        <taxon>Basidiomycota</taxon>
        <taxon>Agaricomycotina</taxon>
        <taxon>Agaricomycetes</taxon>
        <taxon>Cantharellales</taxon>
        <taxon>Tulasnellaceae</taxon>
        <taxon>Tulasnella</taxon>
    </lineage>
</organism>
<feature type="non-terminal residue" evidence="2">
    <location>
        <position position="1"/>
    </location>
</feature>
<dbReference type="EMBL" id="KN822993">
    <property type="protein sequence ID" value="KIO28586.1"/>
    <property type="molecule type" value="Genomic_DNA"/>
</dbReference>
<dbReference type="HOGENOM" id="CLU_056788_11_1_1"/>
<dbReference type="InterPro" id="IPR036397">
    <property type="entry name" value="RNaseH_sf"/>
</dbReference>